<dbReference type="InterPro" id="IPR012677">
    <property type="entry name" value="Nucleotide-bd_a/b_plait_sf"/>
</dbReference>
<dbReference type="GO" id="GO:0010468">
    <property type="term" value="P:regulation of gene expression"/>
    <property type="evidence" value="ECO:0007669"/>
    <property type="project" value="InterPro"/>
</dbReference>
<evidence type="ECO:0000313" key="5">
    <source>
        <dbReference type="EMBL" id="CAH0104216.1"/>
    </source>
</evidence>
<proteinExistence type="predicted"/>
<dbReference type="InterPro" id="IPR045602">
    <property type="entry name" value="MARF1_LOTUS"/>
</dbReference>
<dbReference type="PANTHER" id="PTHR14379">
    <property type="entry name" value="LIMKAIN B LKAP"/>
    <property type="match status" value="1"/>
</dbReference>
<dbReference type="InterPro" id="IPR034189">
    <property type="entry name" value="MARF1_RRM1"/>
</dbReference>
<dbReference type="Pfam" id="PF12872">
    <property type="entry name" value="OST-HTH"/>
    <property type="match status" value="5"/>
</dbReference>
<evidence type="ECO:0000313" key="6">
    <source>
        <dbReference type="Proteomes" id="UP000789390"/>
    </source>
</evidence>
<feature type="domain" description="HTH OST-type" evidence="4">
    <location>
        <begin position="766"/>
        <end position="841"/>
    </location>
</feature>
<dbReference type="InterPro" id="IPR021139">
    <property type="entry name" value="NYN"/>
</dbReference>
<dbReference type="InterPro" id="IPR041966">
    <property type="entry name" value="LOTUS-like"/>
</dbReference>
<evidence type="ECO:0000259" key="4">
    <source>
        <dbReference type="PROSITE" id="PS51644"/>
    </source>
</evidence>
<dbReference type="GO" id="GO:1905762">
    <property type="term" value="F:CCR4-NOT complex binding"/>
    <property type="evidence" value="ECO:0007669"/>
    <property type="project" value="TreeGrafter"/>
</dbReference>
<feature type="domain" description="HTH OST-type" evidence="4">
    <location>
        <begin position="842"/>
        <end position="918"/>
    </location>
</feature>
<evidence type="ECO:0000256" key="1">
    <source>
        <dbReference type="ARBA" id="ARBA00022737"/>
    </source>
</evidence>
<feature type="region of interest" description="Disordered" evidence="3">
    <location>
        <begin position="319"/>
        <end position="342"/>
    </location>
</feature>
<dbReference type="PROSITE" id="PS51644">
    <property type="entry name" value="HTH_OST"/>
    <property type="match status" value="4"/>
</dbReference>
<dbReference type="PANTHER" id="PTHR14379:SF3">
    <property type="entry name" value="MEIOSIS REGULATOR AND MRNA STABILITY FACTOR 1"/>
    <property type="match status" value="1"/>
</dbReference>
<dbReference type="Gene3D" id="3.30.70.330">
    <property type="match status" value="2"/>
</dbReference>
<dbReference type="InterPro" id="IPR024768">
    <property type="entry name" value="Marf1"/>
</dbReference>
<feature type="region of interest" description="Disordered" evidence="3">
    <location>
        <begin position="611"/>
        <end position="635"/>
    </location>
</feature>
<dbReference type="InterPro" id="IPR035979">
    <property type="entry name" value="RBD_domain_sf"/>
</dbReference>
<protein>
    <recommendedName>
        <fullName evidence="4">HTH OST-type domain-containing protein</fullName>
    </recommendedName>
</protein>
<dbReference type="SUPFAM" id="SSF54928">
    <property type="entry name" value="RNA-binding domain, RBD"/>
    <property type="match status" value="1"/>
</dbReference>
<dbReference type="Gene3D" id="3.30.420.610">
    <property type="entry name" value="LOTUS domain-like"/>
    <property type="match status" value="3"/>
</dbReference>
<keyword evidence="2" id="KW-0694">RNA-binding</keyword>
<dbReference type="GO" id="GO:0003723">
    <property type="term" value="F:RNA binding"/>
    <property type="evidence" value="ECO:0007669"/>
    <property type="project" value="UniProtKB-KW"/>
</dbReference>
<keyword evidence="6" id="KW-1185">Reference proteome</keyword>
<dbReference type="InterPro" id="IPR025605">
    <property type="entry name" value="OST-HTH/LOTUS_dom"/>
</dbReference>
<dbReference type="Proteomes" id="UP000789390">
    <property type="component" value="Unassembled WGS sequence"/>
</dbReference>
<gene>
    <name evidence="5" type="ORF">DGAL_LOCUS6936</name>
</gene>
<dbReference type="Pfam" id="PF01936">
    <property type="entry name" value="NYN"/>
    <property type="match status" value="1"/>
</dbReference>
<evidence type="ECO:0000256" key="3">
    <source>
        <dbReference type="SAM" id="MobiDB-lite"/>
    </source>
</evidence>
<dbReference type="CDD" id="cd10910">
    <property type="entry name" value="PIN_limkain_b1_N_like"/>
    <property type="match status" value="1"/>
</dbReference>
<dbReference type="CDD" id="cd12256">
    <property type="entry name" value="RRM2_LKAP"/>
    <property type="match status" value="1"/>
</dbReference>
<dbReference type="OrthoDB" id="549353at2759"/>
<feature type="domain" description="HTH OST-type" evidence="4">
    <location>
        <begin position="1146"/>
        <end position="1219"/>
    </location>
</feature>
<dbReference type="Pfam" id="PF11608">
    <property type="entry name" value="RRM_MARF1"/>
    <property type="match status" value="1"/>
</dbReference>
<dbReference type="InterPro" id="IPR034191">
    <property type="entry name" value="MARF1_RRM2"/>
</dbReference>
<dbReference type="Pfam" id="PF19687">
    <property type="entry name" value="MARF1_LOTUS"/>
    <property type="match status" value="1"/>
</dbReference>
<feature type="domain" description="HTH OST-type" evidence="4">
    <location>
        <begin position="927"/>
        <end position="1002"/>
    </location>
</feature>
<accession>A0A8J2WM34</accession>
<sequence length="1420" mass="160324">MTAFPEEKTISSCFLCGSCSKLQFTPIGIFWDIENIRLPNYYQAITVVEAIRQRFLTKYREAEFLVVCDVHKEKKELVTDLNNAQVTVVHVSSTHKNACDEKLRQTMRRFADNIGTPCAIMLISSDVNFTTDLCDFKNRKNIHIIFLHRILVSEALLMCSNEHHLFDDILVDVPYLLDANKENTEAVYLNVLNLPYFIPPFQVRQRIQQISGNCGGKMVQLQGDRGIVRFNSNVAAQRALLRMEGEDVFGKKISVQYPHPPLQSSAISRMPNDLLVVRHNSKEMIEGPCKRHFTPFPPPPNPAKVAPPRLLNLRPRCDNEEGKETVSSYGELSTETTDQSNTEDTFHRAVLDADGPNRWDYYRTPSEYLVEKTPQGHRRIRAQHQPSFNIKIQENHAYDKAENRAAYIPFPVPITETLKPIFAMTPTQPSLSPMQPPANTSTAVSAVAVDLHVTNLDQSIGAKEMKTLITSVFKQHVMVMNVTIHLQSDGHLAAIVRVPSIQDAQYCVSQLHRRKLGNKRIMIAYDQNCILGSGRSVPTPLQIRAQVSALLAEIPQRRLPLFKFRELYEQRYTTSVSLADLHRLRDILHVTDDVHGRCVVFLQNQHQPSKVHQYSGEQSSRDILSVSRSNSSTSEPELSVFEMPRCPLHDCIPNNVSHGWAELEPSPELPLVYSTLHQIALHTHCLLQSHGGTIPLASLARCFEIEIGGLNVNEEKGVPLEHLISCVKGVGIVSVAGHKRLQWSGKNDQVQDNEPLQSLNPSLVPQMSLLCRELVDLLKMAPQSRIPFSKFIPAYHHHFGRQCRVADYGYTRLIDLLESLSHVVQILGEGTRRHVTLSHKAQMKRFTSDLLRNLKAQASKQMSVSIFATLYEKTLGRPFDPRDYGLCHLSDLLSQVAEASVVVMTTAEGEEIIALPKREQTLEEMERTKQFALEVVELLKHAPQCKLDFAKFIPAYHHHFGRQCRVSDYGCQKLVELFETIPETVQVFEVDNEIEKYVQLTMKQRLKILSDQVTSLVRNHSGHQSFLLNYLPEAFRIHYGFALKPEQYSAGSLDELIVKLRNHVQVVYSDRGAELSLIDQNILSHSKFRIITILYPITDGSLRLNKLLERYREKYGQECPLSFLTDYMEDIVDDASKTEPIVRFVPIMLFSRQVHLLLNENGGRLLFANFESSYLERFGVQCRPSAYGHSSIISLLQSILHLVVIRGKGPRRVLTLHREMAGLIPPSVPPPPKPPGIKPPAHWLIASEQNKHAHKEDISSDKEGIYEDLKQFFNSASASSVMFTPVPTFIPSVSWSPMWGMAMGIPLSVSPTYASNTSFSPNWNACGTMTNYPCNYWFTAWHTPCTFPVPVTPVPSFTSTVASVEEIEDTTSCPGIPPPASVLPRPSLIMATRVEDKTPKSPVRSRIAAQFCTPAIKPLN</sequence>
<dbReference type="CDD" id="cd08824">
    <property type="entry name" value="LOTUS"/>
    <property type="match status" value="2"/>
</dbReference>
<dbReference type="GO" id="GO:0005777">
    <property type="term" value="C:peroxisome"/>
    <property type="evidence" value="ECO:0007669"/>
    <property type="project" value="InterPro"/>
</dbReference>
<keyword evidence="1" id="KW-0677">Repeat</keyword>
<dbReference type="EMBL" id="CAKKLH010000128">
    <property type="protein sequence ID" value="CAH0104216.1"/>
    <property type="molecule type" value="Genomic_DNA"/>
</dbReference>
<name>A0A8J2WM34_9CRUS</name>
<reference evidence="5" key="1">
    <citation type="submission" date="2021-11" db="EMBL/GenBank/DDBJ databases">
        <authorList>
            <person name="Schell T."/>
        </authorList>
    </citation>
    <scope>NUCLEOTIDE SEQUENCE</scope>
    <source>
        <strain evidence="5">M5</strain>
    </source>
</reference>
<organism evidence="5 6">
    <name type="scientific">Daphnia galeata</name>
    <dbReference type="NCBI Taxonomy" id="27404"/>
    <lineage>
        <taxon>Eukaryota</taxon>
        <taxon>Metazoa</taxon>
        <taxon>Ecdysozoa</taxon>
        <taxon>Arthropoda</taxon>
        <taxon>Crustacea</taxon>
        <taxon>Branchiopoda</taxon>
        <taxon>Diplostraca</taxon>
        <taxon>Cladocera</taxon>
        <taxon>Anomopoda</taxon>
        <taxon>Daphniidae</taxon>
        <taxon>Daphnia</taxon>
    </lineage>
</organism>
<comment type="caution">
    <text evidence="5">The sequence shown here is derived from an EMBL/GenBank/DDBJ whole genome shotgun (WGS) entry which is preliminary data.</text>
</comment>
<evidence type="ECO:0000256" key="2">
    <source>
        <dbReference type="ARBA" id="ARBA00022884"/>
    </source>
</evidence>
<feature type="compositionally biased region" description="Polar residues" evidence="3">
    <location>
        <begin position="325"/>
        <end position="342"/>
    </location>
</feature>
<dbReference type="GO" id="GO:0004540">
    <property type="term" value="F:RNA nuclease activity"/>
    <property type="evidence" value="ECO:0007669"/>
    <property type="project" value="InterPro"/>
</dbReference>
<dbReference type="CDD" id="cd12255">
    <property type="entry name" value="RRM1_LKAP"/>
    <property type="match status" value="1"/>
</dbReference>